<dbReference type="OrthoDB" id="3694954at2759"/>
<protein>
    <recommendedName>
        <fullName evidence="5">Extracellular membrane protein CFEM domain-containing protein</fullName>
    </recommendedName>
</protein>
<dbReference type="EMBL" id="KI964021">
    <property type="protein sequence ID" value="EUC43721.1"/>
    <property type="molecule type" value="Genomic_DNA"/>
</dbReference>
<reference evidence="3 4" key="1">
    <citation type="journal article" date="2013" name="PLoS Genet.">
        <title>Comparative genome structure, secondary metabolite, and effector coding capacity across Cochliobolus pathogens.</title>
        <authorList>
            <person name="Condon B.J."/>
            <person name="Leng Y."/>
            <person name="Wu D."/>
            <person name="Bushley K.E."/>
            <person name="Ohm R.A."/>
            <person name="Otillar R."/>
            <person name="Martin J."/>
            <person name="Schackwitz W."/>
            <person name="Grimwood J."/>
            <person name="MohdZainudin N."/>
            <person name="Xue C."/>
            <person name="Wang R."/>
            <person name="Manning V.A."/>
            <person name="Dhillon B."/>
            <person name="Tu Z.J."/>
            <person name="Steffenson B.J."/>
            <person name="Salamov A."/>
            <person name="Sun H."/>
            <person name="Lowry S."/>
            <person name="LaButti K."/>
            <person name="Han J."/>
            <person name="Copeland A."/>
            <person name="Lindquist E."/>
            <person name="Barry K."/>
            <person name="Schmutz J."/>
            <person name="Baker S.E."/>
            <person name="Ciuffetti L.M."/>
            <person name="Grigoriev I.V."/>
            <person name="Zhong S."/>
            <person name="Turgeon B.G."/>
        </authorList>
    </citation>
    <scope>NUCLEOTIDE SEQUENCE [LARGE SCALE GENOMIC DNA]</scope>
    <source>
        <strain evidence="3 4">ATCC 44560</strain>
    </source>
</reference>
<evidence type="ECO:0000313" key="4">
    <source>
        <dbReference type="Proteomes" id="UP000054032"/>
    </source>
</evidence>
<dbReference type="GeneID" id="19117600"/>
<dbReference type="KEGG" id="bor:COCMIDRAFT_100085"/>
<dbReference type="HOGENOM" id="CLU_110345_1_1_1"/>
<evidence type="ECO:0000313" key="3">
    <source>
        <dbReference type="EMBL" id="EUC43721.1"/>
    </source>
</evidence>
<evidence type="ECO:0000256" key="1">
    <source>
        <dbReference type="SAM" id="MobiDB-lite"/>
    </source>
</evidence>
<feature type="signal peptide" evidence="2">
    <location>
        <begin position="1"/>
        <end position="20"/>
    </location>
</feature>
<proteinExistence type="predicted"/>
<dbReference type="Proteomes" id="UP000054032">
    <property type="component" value="Unassembled WGS sequence"/>
</dbReference>
<feature type="chain" id="PRO_5004889882" description="Extracellular membrane protein CFEM domain-containing protein" evidence="2">
    <location>
        <begin position="21"/>
        <end position="197"/>
    </location>
</feature>
<dbReference type="RefSeq" id="XP_007689783.1">
    <property type="nucleotide sequence ID" value="XM_007691593.1"/>
</dbReference>
<name>W6ZJG1_COCMI</name>
<keyword evidence="2" id="KW-0732">Signal</keyword>
<organism evidence="3 4">
    <name type="scientific">Bipolaris oryzae ATCC 44560</name>
    <dbReference type="NCBI Taxonomy" id="930090"/>
    <lineage>
        <taxon>Eukaryota</taxon>
        <taxon>Fungi</taxon>
        <taxon>Dikarya</taxon>
        <taxon>Ascomycota</taxon>
        <taxon>Pezizomycotina</taxon>
        <taxon>Dothideomycetes</taxon>
        <taxon>Pleosporomycetidae</taxon>
        <taxon>Pleosporales</taxon>
        <taxon>Pleosporineae</taxon>
        <taxon>Pleosporaceae</taxon>
        <taxon>Bipolaris</taxon>
    </lineage>
</organism>
<feature type="compositionally biased region" description="Polar residues" evidence="1">
    <location>
        <begin position="113"/>
        <end position="167"/>
    </location>
</feature>
<accession>W6ZJG1</accession>
<sequence length="197" mass="19110">MLGRSVFAATLFALAQFAVAAPPACLLAAAGQYNDPATIKMVCQSKDMKSLVATICPNDVDAAVAALADICNSQNTNVASGISSATAPLTTGSSSPKPTSTEASTLVPLYPTGSGSHNSANGTAPMSTGSHNSANGTTPMSTGSHNSANGTTPIATGTPKPVTSATGPASVPSPSGAAGKVDLGLAAVFAGFMVAAL</sequence>
<evidence type="ECO:0000256" key="2">
    <source>
        <dbReference type="SAM" id="SignalP"/>
    </source>
</evidence>
<feature type="region of interest" description="Disordered" evidence="1">
    <location>
        <begin position="87"/>
        <end position="176"/>
    </location>
</feature>
<keyword evidence="4" id="KW-1185">Reference proteome</keyword>
<evidence type="ECO:0008006" key="5">
    <source>
        <dbReference type="Google" id="ProtNLM"/>
    </source>
</evidence>
<dbReference type="eggNOG" id="ENOG502S1X2">
    <property type="taxonomic scope" value="Eukaryota"/>
</dbReference>
<dbReference type="AlphaFoldDB" id="W6ZJG1"/>
<gene>
    <name evidence="3" type="ORF">COCMIDRAFT_100085</name>
</gene>
<feature type="compositionally biased region" description="Low complexity" evidence="1">
    <location>
        <begin position="88"/>
        <end position="101"/>
    </location>
</feature>